<name>A0AAV4BQE7_9GAST</name>
<sequence length="398" mass="43160">MRLFFVISVALIGATLLWPCPSHAHGRLWDPPSRSTMFRRGFNVPANYDDNQLFCGGLQHQISQGYRCGVCGDPWDGVRENEAGGRYATGQISRAYYQGGVINITVHLTANHKGFFEFKICPVNDPAVRATKECLNSHNLTMEDGSGTRFGITTEMGNGMITTSWVLPSDVTCSQCVLQWRYHAGNSYGRNRDDGRECVGCGYQEEFYGCADIQIFSPGLPLPTTILDEQDSNSLPIQGNSWNQEQTNSETQEWQQSGTNGAATNQDQTNAETQEWQQSGTIGAATNQANESAATRTGTGRTLTDTSGASSSAAATIGGDNIVCQGVRSDLNEWCQLNCQLGFCPESMCSCREGQYVHSNPVPAGCRAVGAFANLAGYHTWCRQNCALGNCPASICVC</sequence>
<gene>
    <name evidence="4" type="ORF">PoB_004919100</name>
</gene>
<feature type="compositionally biased region" description="Polar residues" evidence="1">
    <location>
        <begin position="232"/>
        <end position="294"/>
    </location>
</feature>
<proteinExistence type="predicted"/>
<organism evidence="4 5">
    <name type="scientific">Plakobranchus ocellatus</name>
    <dbReference type="NCBI Taxonomy" id="259542"/>
    <lineage>
        <taxon>Eukaryota</taxon>
        <taxon>Metazoa</taxon>
        <taxon>Spiralia</taxon>
        <taxon>Lophotrochozoa</taxon>
        <taxon>Mollusca</taxon>
        <taxon>Gastropoda</taxon>
        <taxon>Heterobranchia</taxon>
        <taxon>Euthyneura</taxon>
        <taxon>Panpulmonata</taxon>
        <taxon>Sacoglossa</taxon>
        <taxon>Placobranchoidea</taxon>
        <taxon>Plakobranchidae</taxon>
        <taxon>Plakobranchus</taxon>
    </lineage>
</organism>
<accession>A0AAV4BQE7</accession>
<feature type="signal peptide" evidence="2">
    <location>
        <begin position="1"/>
        <end position="24"/>
    </location>
</feature>
<evidence type="ECO:0000256" key="1">
    <source>
        <dbReference type="SAM" id="MobiDB-lite"/>
    </source>
</evidence>
<evidence type="ECO:0000256" key="2">
    <source>
        <dbReference type="SAM" id="SignalP"/>
    </source>
</evidence>
<protein>
    <submittedName>
        <fullName evidence="4">Cell wall integrity and stress response component 4-like</fullName>
    </submittedName>
</protein>
<dbReference type="Proteomes" id="UP000735302">
    <property type="component" value="Unassembled WGS sequence"/>
</dbReference>
<keyword evidence="5" id="KW-1185">Reference proteome</keyword>
<feature type="chain" id="PRO_5043349097" evidence="2">
    <location>
        <begin position="25"/>
        <end position="398"/>
    </location>
</feature>
<dbReference type="Pfam" id="PF03067">
    <property type="entry name" value="LPMO_10"/>
    <property type="match status" value="1"/>
</dbReference>
<evidence type="ECO:0000313" key="5">
    <source>
        <dbReference type="Proteomes" id="UP000735302"/>
    </source>
</evidence>
<comment type="caution">
    <text evidence="4">The sequence shown here is derived from an EMBL/GenBank/DDBJ whole genome shotgun (WGS) entry which is preliminary data.</text>
</comment>
<feature type="region of interest" description="Disordered" evidence="1">
    <location>
        <begin position="227"/>
        <end position="311"/>
    </location>
</feature>
<dbReference type="EMBL" id="BLXT01005442">
    <property type="protein sequence ID" value="GFO22686.1"/>
    <property type="molecule type" value="Genomic_DNA"/>
</dbReference>
<dbReference type="AlphaFoldDB" id="A0AAV4BQE7"/>
<keyword evidence="2" id="KW-0732">Signal</keyword>
<dbReference type="InterPro" id="IPR004302">
    <property type="entry name" value="Cellulose/chitin-bd_N"/>
</dbReference>
<reference evidence="4 5" key="1">
    <citation type="journal article" date="2021" name="Elife">
        <title>Chloroplast acquisition without the gene transfer in kleptoplastic sea slugs, Plakobranchus ocellatus.</title>
        <authorList>
            <person name="Maeda T."/>
            <person name="Takahashi S."/>
            <person name="Yoshida T."/>
            <person name="Shimamura S."/>
            <person name="Takaki Y."/>
            <person name="Nagai Y."/>
            <person name="Toyoda A."/>
            <person name="Suzuki Y."/>
            <person name="Arimoto A."/>
            <person name="Ishii H."/>
            <person name="Satoh N."/>
            <person name="Nishiyama T."/>
            <person name="Hasebe M."/>
            <person name="Maruyama T."/>
            <person name="Minagawa J."/>
            <person name="Obokata J."/>
            <person name="Shigenobu S."/>
        </authorList>
    </citation>
    <scope>NUCLEOTIDE SEQUENCE [LARGE SCALE GENOMIC DNA]</scope>
</reference>
<feature type="domain" description="Chitin-binding type-4" evidence="3">
    <location>
        <begin position="25"/>
        <end position="213"/>
    </location>
</feature>
<evidence type="ECO:0000313" key="4">
    <source>
        <dbReference type="EMBL" id="GFO22686.1"/>
    </source>
</evidence>
<evidence type="ECO:0000259" key="3">
    <source>
        <dbReference type="Pfam" id="PF03067"/>
    </source>
</evidence>
<feature type="compositionally biased region" description="Low complexity" evidence="1">
    <location>
        <begin position="295"/>
        <end position="311"/>
    </location>
</feature>